<gene>
    <name evidence="2" type="ORF">CSSPJE1EN2_LOCUS4522</name>
</gene>
<dbReference type="EMBL" id="OZ023713">
    <property type="protein sequence ID" value="CAK9861527.1"/>
    <property type="molecule type" value="Genomic_DNA"/>
</dbReference>
<feature type="region of interest" description="Disordered" evidence="1">
    <location>
        <begin position="50"/>
        <end position="104"/>
    </location>
</feature>
<feature type="compositionally biased region" description="Polar residues" evidence="1">
    <location>
        <begin position="50"/>
        <end position="62"/>
    </location>
</feature>
<name>A0ABP1AGG6_9BRYO</name>
<evidence type="ECO:0000313" key="2">
    <source>
        <dbReference type="EMBL" id="CAK9861527.1"/>
    </source>
</evidence>
<feature type="compositionally biased region" description="Low complexity" evidence="1">
    <location>
        <begin position="92"/>
        <end position="104"/>
    </location>
</feature>
<organism evidence="2 3">
    <name type="scientific">Sphagnum jensenii</name>
    <dbReference type="NCBI Taxonomy" id="128206"/>
    <lineage>
        <taxon>Eukaryota</taxon>
        <taxon>Viridiplantae</taxon>
        <taxon>Streptophyta</taxon>
        <taxon>Embryophyta</taxon>
        <taxon>Bryophyta</taxon>
        <taxon>Sphagnophytina</taxon>
        <taxon>Sphagnopsida</taxon>
        <taxon>Sphagnales</taxon>
        <taxon>Sphagnaceae</taxon>
        <taxon>Sphagnum</taxon>
    </lineage>
</organism>
<proteinExistence type="predicted"/>
<accession>A0ABP1AGG6</accession>
<evidence type="ECO:0000256" key="1">
    <source>
        <dbReference type="SAM" id="MobiDB-lite"/>
    </source>
</evidence>
<dbReference type="Proteomes" id="UP001497522">
    <property type="component" value="Chromosome 12"/>
</dbReference>
<sequence length="104" mass="12026">MLTYRNLEANCVKPKRISNNTRDLKTRRIQPTTRVLSLLSKRRMFTYRSNCVKQRRISNSSTGDRRKHAFPPAAPGEILEDKKPRSEKKKNNSNSSRSAPNPVE</sequence>
<keyword evidence="3" id="KW-1185">Reference proteome</keyword>
<evidence type="ECO:0000313" key="3">
    <source>
        <dbReference type="Proteomes" id="UP001497522"/>
    </source>
</evidence>
<reference evidence="2" key="1">
    <citation type="submission" date="2024-03" db="EMBL/GenBank/DDBJ databases">
        <authorList>
            <consortium name="ELIXIR-Norway"/>
            <consortium name="Elixir Norway"/>
        </authorList>
    </citation>
    <scope>NUCLEOTIDE SEQUENCE</scope>
</reference>
<protein>
    <submittedName>
        <fullName evidence="2">Uncharacterized protein</fullName>
    </submittedName>
</protein>